<protein>
    <recommendedName>
        <fullName evidence="7">NAD(P)-binding protein</fullName>
    </recommendedName>
</protein>
<dbReference type="Gene3D" id="3.40.50.720">
    <property type="entry name" value="NAD(P)-binding Rossmann-like Domain"/>
    <property type="match status" value="1"/>
</dbReference>
<name>A0A8K0PBT3_9PEZI</name>
<dbReference type="Pfam" id="PF00106">
    <property type="entry name" value="adh_short"/>
    <property type="match status" value="1"/>
</dbReference>
<keyword evidence="6" id="KW-1185">Reference proteome</keyword>
<evidence type="ECO:0008006" key="7">
    <source>
        <dbReference type="Google" id="ProtNLM"/>
    </source>
</evidence>
<evidence type="ECO:0000256" key="1">
    <source>
        <dbReference type="ARBA" id="ARBA00006484"/>
    </source>
</evidence>
<dbReference type="OrthoDB" id="191139at2759"/>
<dbReference type="InterPro" id="IPR036291">
    <property type="entry name" value="NAD(P)-bd_dom_sf"/>
</dbReference>
<organism evidence="5 6">
    <name type="scientific">Elsinoe batatas</name>
    <dbReference type="NCBI Taxonomy" id="2601811"/>
    <lineage>
        <taxon>Eukaryota</taxon>
        <taxon>Fungi</taxon>
        <taxon>Dikarya</taxon>
        <taxon>Ascomycota</taxon>
        <taxon>Pezizomycotina</taxon>
        <taxon>Dothideomycetes</taxon>
        <taxon>Dothideomycetidae</taxon>
        <taxon>Myriangiales</taxon>
        <taxon>Elsinoaceae</taxon>
        <taxon>Elsinoe</taxon>
    </lineage>
</organism>
<comment type="similarity">
    <text evidence="1 4">Belongs to the short-chain dehydrogenases/reductases (SDR) family.</text>
</comment>
<dbReference type="PANTHER" id="PTHR43963">
    <property type="entry name" value="CARBONYL REDUCTASE 1-RELATED"/>
    <property type="match status" value="1"/>
</dbReference>
<dbReference type="GO" id="GO:0016491">
    <property type="term" value="F:oxidoreductase activity"/>
    <property type="evidence" value="ECO:0007669"/>
    <property type="project" value="UniProtKB-KW"/>
</dbReference>
<dbReference type="InterPro" id="IPR002347">
    <property type="entry name" value="SDR_fam"/>
</dbReference>
<dbReference type="EMBL" id="JAESVG020000007">
    <property type="protein sequence ID" value="KAG8626145.1"/>
    <property type="molecule type" value="Genomic_DNA"/>
</dbReference>
<sequence>MSAPKVIVVTGANRGIGLAIAQSLLTQPFPVHLYACSRAGTTLPLSPSSPDSKVHFPSLDISSPTSISALRDTITTNERHLDILINNAGTNDTGSTGVPASTVVNVNYHGTKNMCLSFLPLLNASPGEARIVNISSTGSSLHHYSPSIKSTFRSSSLTVPQLDDLAEDFLSSSARGDSSSSGFGGANGYSFSKAAINALTAILARENRGVVVNCCCPGWVDTEMGNIVGKPSKTPEEGARIPVRLAVGDVQGVSGGYWGNEGVGDKGWGEVREW</sequence>
<dbReference type="PRINTS" id="PR00081">
    <property type="entry name" value="GDHRDH"/>
</dbReference>
<dbReference type="PANTHER" id="PTHR43963:SF6">
    <property type="entry name" value="CHAIN DEHYDROGENASE FAMILY PROTEIN, PUTATIVE (AFU_ORTHOLOGUE AFUA_3G15350)-RELATED"/>
    <property type="match status" value="1"/>
</dbReference>
<keyword evidence="3" id="KW-0560">Oxidoreductase</keyword>
<proteinExistence type="inferred from homology"/>
<dbReference type="SUPFAM" id="SSF51735">
    <property type="entry name" value="NAD(P)-binding Rossmann-fold domains"/>
    <property type="match status" value="1"/>
</dbReference>
<evidence type="ECO:0000256" key="3">
    <source>
        <dbReference type="ARBA" id="ARBA00023002"/>
    </source>
</evidence>
<comment type="caution">
    <text evidence="5">The sequence shown here is derived from an EMBL/GenBank/DDBJ whole genome shotgun (WGS) entry which is preliminary data.</text>
</comment>
<evidence type="ECO:0000256" key="2">
    <source>
        <dbReference type="ARBA" id="ARBA00022857"/>
    </source>
</evidence>
<evidence type="ECO:0000313" key="6">
    <source>
        <dbReference type="Proteomes" id="UP000809789"/>
    </source>
</evidence>
<gene>
    <name evidence="5" type="ORF">KVT40_006546</name>
</gene>
<dbReference type="Proteomes" id="UP000809789">
    <property type="component" value="Unassembled WGS sequence"/>
</dbReference>
<dbReference type="PRINTS" id="PR00080">
    <property type="entry name" value="SDRFAMILY"/>
</dbReference>
<keyword evidence="2" id="KW-0521">NADP</keyword>
<reference evidence="5" key="1">
    <citation type="submission" date="2021-07" db="EMBL/GenBank/DDBJ databases">
        <title>Elsinoe batatas strain:CRI-CJ2 Genome sequencing and assembly.</title>
        <authorList>
            <person name="Huang L."/>
        </authorList>
    </citation>
    <scope>NUCLEOTIDE SEQUENCE</scope>
    <source>
        <strain evidence="5">CRI-CJ2</strain>
    </source>
</reference>
<dbReference type="AlphaFoldDB" id="A0A8K0PBT3"/>
<evidence type="ECO:0000256" key="4">
    <source>
        <dbReference type="RuleBase" id="RU000363"/>
    </source>
</evidence>
<accession>A0A8K0PBT3</accession>
<dbReference type="Pfam" id="PF13561">
    <property type="entry name" value="adh_short_C2"/>
    <property type="match status" value="1"/>
</dbReference>
<evidence type="ECO:0000313" key="5">
    <source>
        <dbReference type="EMBL" id="KAG8626145.1"/>
    </source>
</evidence>